<evidence type="ECO:0000313" key="1">
    <source>
        <dbReference type="EMBL" id="EGT45341.1"/>
    </source>
</evidence>
<dbReference type="AlphaFoldDB" id="G0MW26"/>
<gene>
    <name evidence="1" type="ORF">CAEBREN_02213</name>
</gene>
<dbReference type="Proteomes" id="UP000008068">
    <property type="component" value="Unassembled WGS sequence"/>
</dbReference>
<protein>
    <submittedName>
        <fullName evidence="1">Uncharacterized protein</fullName>
    </submittedName>
</protein>
<name>G0MW26_CAEBE</name>
<dbReference type="EMBL" id="GL379815">
    <property type="protein sequence ID" value="EGT45341.1"/>
    <property type="molecule type" value="Genomic_DNA"/>
</dbReference>
<keyword evidence="2" id="KW-1185">Reference proteome</keyword>
<organism evidence="2">
    <name type="scientific">Caenorhabditis brenneri</name>
    <name type="common">Nematode worm</name>
    <dbReference type="NCBI Taxonomy" id="135651"/>
    <lineage>
        <taxon>Eukaryota</taxon>
        <taxon>Metazoa</taxon>
        <taxon>Ecdysozoa</taxon>
        <taxon>Nematoda</taxon>
        <taxon>Chromadorea</taxon>
        <taxon>Rhabditida</taxon>
        <taxon>Rhabditina</taxon>
        <taxon>Rhabditomorpha</taxon>
        <taxon>Rhabditoidea</taxon>
        <taxon>Rhabditidae</taxon>
        <taxon>Peloderinae</taxon>
        <taxon>Caenorhabditis</taxon>
    </lineage>
</organism>
<accession>G0MW26</accession>
<dbReference type="InParanoid" id="G0MW26"/>
<proteinExistence type="predicted"/>
<reference evidence="2" key="1">
    <citation type="submission" date="2011-07" db="EMBL/GenBank/DDBJ databases">
        <authorList>
            <consortium name="Caenorhabditis brenneri Sequencing and Analysis Consortium"/>
            <person name="Wilson R.K."/>
        </authorList>
    </citation>
    <scope>NUCLEOTIDE SEQUENCE [LARGE SCALE GENOMIC DNA]</scope>
    <source>
        <strain evidence="2">PB2801</strain>
    </source>
</reference>
<sequence>MGPTDAITAQIAHSRALNKTLTDGQLMAIRKYAPEVPVAQNSNSNYIIMTKDNCAAGRLCCARFYTGHLGLKEQKCRECDKTYHTHCYLGSAVLNRFYSSSGNAQ</sequence>
<dbReference type="HOGENOM" id="CLU_2238981_0_0_1"/>
<evidence type="ECO:0000313" key="2">
    <source>
        <dbReference type="Proteomes" id="UP000008068"/>
    </source>
</evidence>